<reference evidence="3" key="1">
    <citation type="submission" date="2025-08" db="UniProtKB">
        <authorList>
            <consortium name="RefSeq"/>
        </authorList>
    </citation>
    <scope>IDENTIFICATION</scope>
    <source>
        <strain evidence="3">Wakin</strain>
        <tissue evidence="3">Muscle</tissue>
    </source>
</reference>
<feature type="compositionally biased region" description="Basic and acidic residues" evidence="1">
    <location>
        <begin position="415"/>
        <end position="426"/>
    </location>
</feature>
<dbReference type="PANTHER" id="PTHR45899:SF2">
    <property type="entry name" value="RHO GTPASE ACTIVATING PROTEIN AT 15B, ISOFORM C"/>
    <property type="match status" value="1"/>
</dbReference>
<dbReference type="InterPro" id="IPR052227">
    <property type="entry name" value="Arf-Rho-GAP_ANK-PH_domain"/>
</dbReference>
<feature type="compositionally biased region" description="Basic and acidic residues" evidence="1">
    <location>
        <begin position="328"/>
        <end position="339"/>
    </location>
</feature>
<feature type="compositionally biased region" description="Basic and acidic residues" evidence="1">
    <location>
        <begin position="96"/>
        <end position="107"/>
    </location>
</feature>
<feature type="compositionally biased region" description="Basic and acidic residues" evidence="1">
    <location>
        <begin position="241"/>
        <end position="252"/>
    </location>
</feature>
<dbReference type="PANTHER" id="PTHR45899">
    <property type="entry name" value="RHO GTPASE ACTIVATING PROTEIN AT 15B, ISOFORM C"/>
    <property type="match status" value="1"/>
</dbReference>
<feature type="compositionally biased region" description="Basic and acidic residues" evidence="1">
    <location>
        <begin position="386"/>
        <end position="397"/>
    </location>
</feature>
<feature type="compositionally biased region" description="Basic and acidic residues" evidence="1">
    <location>
        <begin position="212"/>
        <end position="223"/>
    </location>
</feature>
<dbReference type="OrthoDB" id="413122at2759"/>
<keyword evidence="2" id="KW-1185">Reference proteome</keyword>
<feature type="compositionally biased region" description="Basic and acidic residues" evidence="1">
    <location>
        <begin position="270"/>
        <end position="281"/>
    </location>
</feature>
<feature type="compositionally biased region" description="Basic and acidic residues" evidence="1">
    <location>
        <begin position="183"/>
        <end position="194"/>
    </location>
</feature>
<feature type="compositionally biased region" description="Basic and acidic residues" evidence="1">
    <location>
        <begin position="299"/>
        <end position="310"/>
    </location>
</feature>
<feature type="compositionally biased region" description="Polar residues" evidence="1">
    <location>
        <begin position="108"/>
        <end position="120"/>
    </location>
</feature>
<accession>A0A6P6NRY4</accession>
<feature type="compositionally biased region" description="Basic and acidic residues" evidence="1">
    <location>
        <begin position="357"/>
        <end position="368"/>
    </location>
</feature>
<dbReference type="GO" id="GO:0005737">
    <property type="term" value="C:cytoplasm"/>
    <property type="evidence" value="ECO:0007669"/>
    <property type="project" value="TreeGrafter"/>
</dbReference>
<feature type="compositionally biased region" description="Polar residues" evidence="1">
    <location>
        <begin position="282"/>
        <end position="294"/>
    </location>
</feature>
<protein>
    <submittedName>
        <fullName evidence="3">Uncharacterized protein LOC113088887</fullName>
    </submittedName>
</protein>
<feature type="compositionally biased region" description="Polar residues" evidence="1">
    <location>
        <begin position="137"/>
        <end position="149"/>
    </location>
</feature>
<evidence type="ECO:0000313" key="3">
    <source>
        <dbReference type="RefSeq" id="XP_026111642.1"/>
    </source>
</evidence>
<feature type="compositionally biased region" description="Low complexity" evidence="1">
    <location>
        <begin position="80"/>
        <end position="93"/>
    </location>
</feature>
<feature type="region of interest" description="Disordered" evidence="1">
    <location>
        <begin position="76"/>
        <end position="449"/>
    </location>
</feature>
<dbReference type="GO" id="GO:0005547">
    <property type="term" value="F:phosphatidylinositol-3,4,5-trisphosphate binding"/>
    <property type="evidence" value="ECO:0007669"/>
    <property type="project" value="TreeGrafter"/>
</dbReference>
<feature type="compositionally biased region" description="Low complexity" evidence="1">
    <location>
        <begin position="369"/>
        <end position="383"/>
    </location>
</feature>
<feature type="compositionally biased region" description="Low complexity" evidence="1">
    <location>
        <begin position="253"/>
        <end position="267"/>
    </location>
</feature>
<dbReference type="Proteomes" id="UP000515129">
    <property type="component" value="Unplaced"/>
</dbReference>
<feature type="compositionally biased region" description="Low complexity" evidence="1">
    <location>
        <begin position="398"/>
        <end position="412"/>
    </location>
</feature>
<dbReference type="AlphaFoldDB" id="A0A6P6NRY4"/>
<evidence type="ECO:0000256" key="1">
    <source>
        <dbReference type="SAM" id="MobiDB-lite"/>
    </source>
</evidence>
<gene>
    <name evidence="3" type="primary">LOC113088887</name>
</gene>
<proteinExistence type="predicted"/>
<organism evidence="2 3">
    <name type="scientific">Carassius auratus</name>
    <name type="common">Goldfish</name>
    <dbReference type="NCBI Taxonomy" id="7957"/>
    <lineage>
        <taxon>Eukaryota</taxon>
        <taxon>Metazoa</taxon>
        <taxon>Chordata</taxon>
        <taxon>Craniata</taxon>
        <taxon>Vertebrata</taxon>
        <taxon>Euteleostomi</taxon>
        <taxon>Actinopterygii</taxon>
        <taxon>Neopterygii</taxon>
        <taxon>Teleostei</taxon>
        <taxon>Ostariophysi</taxon>
        <taxon>Cypriniformes</taxon>
        <taxon>Cyprinidae</taxon>
        <taxon>Cyprininae</taxon>
        <taxon>Carassius</taxon>
    </lineage>
</organism>
<feature type="compositionally biased region" description="Polar residues" evidence="1">
    <location>
        <begin position="427"/>
        <end position="439"/>
    </location>
</feature>
<feature type="compositionally biased region" description="Basic and acidic residues" evidence="1">
    <location>
        <begin position="154"/>
        <end position="165"/>
    </location>
</feature>
<dbReference type="KEGG" id="caua:113088887"/>
<dbReference type="GeneID" id="113088887"/>
<evidence type="ECO:0000313" key="2">
    <source>
        <dbReference type="Proteomes" id="UP000515129"/>
    </source>
</evidence>
<dbReference type="RefSeq" id="XP_026111642.1">
    <property type="nucleotide sequence ID" value="XM_026255857.1"/>
</dbReference>
<feature type="compositionally biased region" description="Low complexity" evidence="1">
    <location>
        <begin position="340"/>
        <end position="354"/>
    </location>
</feature>
<feature type="compositionally biased region" description="Polar residues" evidence="1">
    <location>
        <begin position="311"/>
        <end position="323"/>
    </location>
</feature>
<feature type="compositionally biased region" description="Low complexity" evidence="1">
    <location>
        <begin position="195"/>
        <end position="209"/>
    </location>
</feature>
<feature type="compositionally biased region" description="Basic and acidic residues" evidence="1">
    <location>
        <begin position="125"/>
        <end position="136"/>
    </location>
</feature>
<name>A0A6P6NRY4_CARAU</name>
<feature type="compositionally biased region" description="Low complexity" evidence="1">
    <location>
        <begin position="166"/>
        <end position="180"/>
    </location>
</feature>
<sequence length="949" mass="104542">MSKQDEGVRSFRVFGNKTKLVSIEEIVESVEFLTKNVIKFDDNVTRKDGFWGQVCSAHTIPNTKNNRYRLLRAFRKHQPDSSPSPVPSEDSGSAAGDERRKSSEPHQPDSSPYTVPSEDSGSAAGDERRKSSEPHQPDSSPYTVPSEDSGSAAGDERRKSSEPHQPDSSPSPVPSEDSGSAAGDERRKSSEPHQPDSSPSPVPSEDSGSAAGDERRKSSEPHQPDSSPYPVPSEDSGSAAGDERRKSSEPHQPDSSPSPVPSEDSGSAAGDERRKSSEPHQPDSSPYTVPSEDSGSAAGDERRKSSEPHQPDSSPYTVPSEDSGSAAGDERRKSSEPHQPDSSPSPVPSEDSGSAEGDERCKSSEPHQPDSSPSPVPSEDSGSAAGDERRKSSEPHQPDSSPSPVPSEDSGSAAGDERRKSSEPHQPDSSPYTVPSEDSGSAAGEERCESPVQGFMISESDEDGFVKICVPKNPSFFFIDKSEWDNLIKKRKKRGFAGLQWTTVISKGLRTIHPYCSFAFKRHRLKGLGLKQTSPEFSCLAYCRFEDCPVTVTVTVDSDKDLKATVEFQGEQCIHNRTELKRRPVRANDRKTLGKELQKQLPRAMFLENIAKIPEDVMESGCRDVAPSRNVLKNISWEARKSSRQHSNEIISLQIMLQKRTKSPDEVLQKVMLHPKGVLLWSKRSIHIYQERCQEDIIYLDATGSIMRRETGSPPFYVYELVVRNPHKTSSPFPVATYLTCDHTTASVLYFLEAFLTDVARWFGRKGMRSPVMVICDGSIVLMQAICMAFAKKNLTDTINHYYNIASGKGKPEDFDVPILHRCLSHVMKNAKEMCRNATNHYHLAMHVFGALTTASTLKELDDMVQSATVVFSSPCCGASVEKHFKNLQSWLQKKGTPSDETTKSRGDAEDLKDITGSNRFAKRCNAIISNAPLDKHGEVNVYQWQRAY</sequence>